<evidence type="ECO:0000313" key="2">
    <source>
        <dbReference type="EMBL" id="EEP81470.1"/>
    </source>
</evidence>
<name>C4JXG2_UNCRE</name>
<protein>
    <submittedName>
        <fullName evidence="2">Uncharacterized protein</fullName>
    </submittedName>
</protein>
<feature type="signal peptide" evidence="1">
    <location>
        <begin position="1"/>
        <end position="22"/>
    </location>
</feature>
<evidence type="ECO:0000313" key="3">
    <source>
        <dbReference type="Proteomes" id="UP000002058"/>
    </source>
</evidence>
<keyword evidence="3" id="KW-1185">Reference proteome</keyword>
<dbReference type="VEuPathDB" id="FungiDB:UREG_06335"/>
<proteinExistence type="predicted"/>
<accession>C4JXG2</accession>
<gene>
    <name evidence="2" type="ORF">UREG_06335</name>
</gene>
<dbReference type="GeneID" id="8442203"/>
<dbReference type="RefSeq" id="XP_002583368.1">
    <property type="nucleotide sequence ID" value="XM_002583322.1"/>
</dbReference>
<feature type="chain" id="PRO_5002937956" evidence="1">
    <location>
        <begin position="23"/>
        <end position="64"/>
    </location>
</feature>
<evidence type="ECO:0000256" key="1">
    <source>
        <dbReference type="SAM" id="SignalP"/>
    </source>
</evidence>
<dbReference type="HOGENOM" id="CLU_2869342_0_0_1"/>
<dbReference type="Proteomes" id="UP000002058">
    <property type="component" value="Unassembled WGS sequence"/>
</dbReference>
<reference evidence="3" key="1">
    <citation type="journal article" date="2009" name="Genome Res.">
        <title>Comparative genomic analyses of the human fungal pathogens Coccidioides and their relatives.</title>
        <authorList>
            <person name="Sharpton T.J."/>
            <person name="Stajich J.E."/>
            <person name="Rounsley S.D."/>
            <person name="Gardner M.J."/>
            <person name="Wortman J.R."/>
            <person name="Jordar V.S."/>
            <person name="Maiti R."/>
            <person name="Kodira C.D."/>
            <person name="Neafsey D.E."/>
            <person name="Zeng Q."/>
            <person name="Hung C.-Y."/>
            <person name="McMahan C."/>
            <person name="Muszewska A."/>
            <person name="Grynberg M."/>
            <person name="Mandel M.A."/>
            <person name="Kellner E.M."/>
            <person name="Barker B.M."/>
            <person name="Galgiani J.N."/>
            <person name="Orbach M.J."/>
            <person name="Kirkland T.N."/>
            <person name="Cole G.T."/>
            <person name="Henn M.R."/>
            <person name="Birren B.W."/>
            <person name="Taylor J.W."/>
        </authorList>
    </citation>
    <scope>NUCLEOTIDE SEQUENCE [LARGE SCALE GENOMIC DNA]</scope>
    <source>
        <strain evidence="3">UAMH 1704</strain>
    </source>
</reference>
<sequence>MVILGLMLPAGLLLCLPEGVYTETALVTPIFISRGRANELSCRVASLQSITEHTSRLAKASARI</sequence>
<dbReference type="InParanoid" id="C4JXG2"/>
<dbReference type="EMBL" id="CH476618">
    <property type="protein sequence ID" value="EEP81470.1"/>
    <property type="molecule type" value="Genomic_DNA"/>
</dbReference>
<organism evidence="2 3">
    <name type="scientific">Uncinocarpus reesii (strain UAMH 1704)</name>
    <dbReference type="NCBI Taxonomy" id="336963"/>
    <lineage>
        <taxon>Eukaryota</taxon>
        <taxon>Fungi</taxon>
        <taxon>Dikarya</taxon>
        <taxon>Ascomycota</taxon>
        <taxon>Pezizomycotina</taxon>
        <taxon>Eurotiomycetes</taxon>
        <taxon>Eurotiomycetidae</taxon>
        <taxon>Onygenales</taxon>
        <taxon>Onygenaceae</taxon>
        <taxon>Uncinocarpus</taxon>
    </lineage>
</organism>
<keyword evidence="1" id="KW-0732">Signal</keyword>
<dbReference type="AlphaFoldDB" id="C4JXG2"/>
<dbReference type="KEGG" id="ure:UREG_06335"/>